<organism evidence="3 4">
    <name type="scientific">Camellia sinensis var. sinensis</name>
    <name type="common">China tea</name>
    <dbReference type="NCBI Taxonomy" id="542762"/>
    <lineage>
        <taxon>Eukaryota</taxon>
        <taxon>Viridiplantae</taxon>
        <taxon>Streptophyta</taxon>
        <taxon>Embryophyta</taxon>
        <taxon>Tracheophyta</taxon>
        <taxon>Spermatophyta</taxon>
        <taxon>Magnoliopsida</taxon>
        <taxon>eudicotyledons</taxon>
        <taxon>Gunneridae</taxon>
        <taxon>Pentapetalae</taxon>
        <taxon>asterids</taxon>
        <taxon>Ericales</taxon>
        <taxon>Theaceae</taxon>
        <taxon>Camellia</taxon>
    </lineage>
</organism>
<comment type="caution">
    <text evidence="3">The sequence shown here is derived from an EMBL/GenBank/DDBJ whole genome shotgun (WGS) entry which is preliminary data.</text>
</comment>
<dbReference type="STRING" id="542762.A0A4S4EGU1"/>
<accession>A0A4S4EGU1</accession>
<feature type="transmembrane region" description="Helical" evidence="2">
    <location>
        <begin position="346"/>
        <end position="364"/>
    </location>
</feature>
<reference evidence="3 4" key="1">
    <citation type="journal article" date="2018" name="Proc. Natl. Acad. Sci. U.S.A.">
        <title>Draft genome sequence of Camellia sinensis var. sinensis provides insights into the evolution of the tea genome and tea quality.</title>
        <authorList>
            <person name="Wei C."/>
            <person name="Yang H."/>
            <person name="Wang S."/>
            <person name="Zhao J."/>
            <person name="Liu C."/>
            <person name="Gao L."/>
            <person name="Xia E."/>
            <person name="Lu Y."/>
            <person name="Tai Y."/>
            <person name="She G."/>
            <person name="Sun J."/>
            <person name="Cao H."/>
            <person name="Tong W."/>
            <person name="Gao Q."/>
            <person name="Li Y."/>
            <person name="Deng W."/>
            <person name="Jiang X."/>
            <person name="Wang W."/>
            <person name="Chen Q."/>
            <person name="Zhang S."/>
            <person name="Li H."/>
            <person name="Wu J."/>
            <person name="Wang P."/>
            <person name="Li P."/>
            <person name="Shi C."/>
            <person name="Zheng F."/>
            <person name="Jian J."/>
            <person name="Huang B."/>
            <person name="Shan D."/>
            <person name="Shi M."/>
            <person name="Fang C."/>
            <person name="Yue Y."/>
            <person name="Li F."/>
            <person name="Li D."/>
            <person name="Wei S."/>
            <person name="Han B."/>
            <person name="Jiang C."/>
            <person name="Yin Y."/>
            <person name="Xia T."/>
            <person name="Zhang Z."/>
            <person name="Bennetzen J.L."/>
            <person name="Zhao S."/>
            <person name="Wan X."/>
        </authorList>
    </citation>
    <scope>NUCLEOTIDE SEQUENCE [LARGE SCALE GENOMIC DNA]</scope>
    <source>
        <strain evidence="4">cv. Shuchazao</strain>
        <tissue evidence="3">Leaf</tissue>
    </source>
</reference>
<evidence type="ECO:0000256" key="1">
    <source>
        <dbReference type="ARBA" id="ARBA00009762"/>
    </source>
</evidence>
<dbReference type="Proteomes" id="UP000306102">
    <property type="component" value="Unassembled WGS sequence"/>
</dbReference>
<evidence type="ECO:0000313" key="3">
    <source>
        <dbReference type="EMBL" id="THG15683.1"/>
    </source>
</evidence>
<dbReference type="EMBL" id="SDRB02004579">
    <property type="protein sequence ID" value="THG15683.1"/>
    <property type="molecule type" value="Genomic_DNA"/>
</dbReference>
<name>A0A4S4EGU1_CAMSN</name>
<evidence type="ECO:0000256" key="2">
    <source>
        <dbReference type="SAM" id="Phobius"/>
    </source>
</evidence>
<keyword evidence="2" id="KW-0812">Transmembrane</keyword>
<sequence length="383" mass="43789">MTREEGQEDMLIDNISFVDFQGLPHALLLTWSRNPTRSDVQLKHPACDQSYFGQREFSFTLDGDIYLRFQSFNSVSELENSIKEKSPVKINIGPVYSVDPAKRHAYAQAVIMVSPQWRGSLFLMYCYLWVIEIRGDRSLTFGNFNGLRSPEVEEEKTKASIERKWVTVRDLEHLVDKATSRQVASSLRLDRRVISALLAVSYDSGPWEGCTIGAAVVGRQLNDLDDPEVLAFNPQSSNDPKRECLALLEALSSAMLRYAQFSMSHPSPKSSFGFSNGADMMEMWWSRSLSVGLCERMLIRILSKYGINILFAWQVDLWRVRLPFWFSKNQVWVLCRALKTLMPCTILLFYPEILLIPLQLYMWMLGARSKGIRIANLGIAMEA</sequence>
<dbReference type="AlphaFoldDB" id="A0A4S4EGU1"/>
<keyword evidence="2" id="KW-1133">Transmembrane helix</keyword>
<dbReference type="SUPFAM" id="SSF56747">
    <property type="entry name" value="Prim-pol domain"/>
    <property type="match status" value="1"/>
</dbReference>
<evidence type="ECO:0000313" key="4">
    <source>
        <dbReference type="Proteomes" id="UP000306102"/>
    </source>
</evidence>
<dbReference type="PANTHER" id="PTHR10536">
    <property type="entry name" value="DNA PRIMASE SMALL SUBUNIT"/>
    <property type="match status" value="1"/>
</dbReference>
<dbReference type="Gene3D" id="3.90.920.10">
    <property type="entry name" value="DNA primase, PRIM domain"/>
    <property type="match status" value="1"/>
</dbReference>
<gene>
    <name evidence="3" type="ORF">TEA_021640</name>
</gene>
<proteinExistence type="inferred from homology"/>
<comment type="similarity">
    <text evidence="1">Belongs to the eukaryotic-type primase small subunit family.</text>
</comment>
<keyword evidence="2" id="KW-0472">Membrane</keyword>
<keyword evidence="4" id="KW-1185">Reference proteome</keyword>
<protein>
    <submittedName>
        <fullName evidence="3">Uncharacterized protein</fullName>
    </submittedName>
</protein>